<dbReference type="InterPro" id="IPR050951">
    <property type="entry name" value="Retrovirus_Pol_polyprotein"/>
</dbReference>
<evidence type="ECO:0000313" key="3">
    <source>
        <dbReference type="EMBL" id="GBM02800.1"/>
    </source>
</evidence>
<dbReference type="Proteomes" id="UP000499080">
    <property type="component" value="Unassembled WGS sequence"/>
</dbReference>
<dbReference type="Gene3D" id="3.30.420.10">
    <property type="entry name" value="Ribonuclease H-like superfamily/Ribonuclease H"/>
    <property type="match status" value="1"/>
</dbReference>
<gene>
    <name evidence="3" type="ORF">AVEN_51988_1</name>
</gene>
<dbReference type="Pfam" id="PF00665">
    <property type="entry name" value="rve"/>
    <property type="match status" value="1"/>
</dbReference>
<name>A0A4Y2CET3_ARAVE</name>
<dbReference type="GO" id="GO:0003676">
    <property type="term" value="F:nucleic acid binding"/>
    <property type="evidence" value="ECO:0007669"/>
    <property type="project" value="InterPro"/>
</dbReference>
<sequence>MIRERYVWPSMKADVTLWARTCLKCQQARVLRHTRSKHGDFVPPSARFEHVHIDLVGPLPPSEGFGYCLPCVDRFSKWPEAFPLVDVSANTLATAFYLVWISRFEPPLQLTTDKGTQFESSLFQALTKFLGTAQQCTTSYHPAANG</sequence>
<evidence type="ECO:0000259" key="2">
    <source>
        <dbReference type="PROSITE" id="PS50994"/>
    </source>
</evidence>
<dbReference type="InterPro" id="IPR036397">
    <property type="entry name" value="RNaseH_sf"/>
</dbReference>
<reference evidence="3 4" key="1">
    <citation type="journal article" date="2019" name="Sci. Rep.">
        <title>Orb-weaving spider Araneus ventricosus genome elucidates the spidroin gene catalogue.</title>
        <authorList>
            <person name="Kono N."/>
            <person name="Nakamura H."/>
            <person name="Ohtoshi R."/>
            <person name="Moran D.A.P."/>
            <person name="Shinohara A."/>
            <person name="Yoshida Y."/>
            <person name="Fujiwara M."/>
            <person name="Mori M."/>
            <person name="Tomita M."/>
            <person name="Arakawa K."/>
        </authorList>
    </citation>
    <scope>NUCLEOTIDE SEQUENCE [LARGE SCALE GENOMIC DNA]</scope>
</reference>
<dbReference type="InterPro" id="IPR012337">
    <property type="entry name" value="RNaseH-like_sf"/>
</dbReference>
<dbReference type="Pfam" id="PF17921">
    <property type="entry name" value="Integrase_H2C2"/>
    <property type="match status" value="1"/>
</dbReference>
<proteinExistence type="predicted"/>
<dbReference type="EMBL" id="BGPR01000184">
    <property type="protein sequence ID" value="GBM02800.1"/>
    <property type="molecule type" value="Genomic_DNA"/>
</dbReference>
<dbReference type="InterPro" id="IPR041588">
    <property type="entry name" value="Integrase_H2C2"/>
</dbReference>
<dbReference type="Gene3D" id="1.10.340.70">
    <property type="match status" value="1"/>
</dbReference>
<dbReference type="AlphaFoldDB" id="A0A4Y2CET3"/>
<accession>A0A4Y2CET3</accession>
<keyword evidence="4" id="KW-1185">Reference proteome</keyword>
<dbReference type="PANTHER" id="PTHR37984:SF15">
    <property type="entry name" value="INTEGRASE CATALYTIC DOMAIN-CONTAINING PROTEIN"/>
    <property type="match status" value="1"/>
</dbReference>
<feature type="domain" description="Integrase catalytic" evidence="2">
    <location>
        <begin position="39"/>
        <end position="146"/>
    </location>
</feature>
<organism evidence="3 4">
    <name type="scientific">Araneus ventricosus</name>
    <name type="common">Orbweaver spider</name>
    <name type="synonym">Epeira ventricosa</name>
    <dbReference type="NCBI Taxonomy" id="182803"/>
    <lineage>
        <taxon>Eukaryota</taxon>
        <taxon>Metazoa</taxon>
        <taxon>Ecdysozoa</taxon>
        <taxon>Arthropoda</taxon>
        <taxon>Chelicerata</taxon>
        <taxon>Arachnida</taxon>
        <taxon>Araneae</taxon>
        <taxon>Araneomorphae</taxon>
        <taxon>Entelegynae</taxon>
        <taxon>Araneoidea</taxon>
        <taxon>Araneidae</taxon>
        <taxon>Araneus</taxon>
    </lineage>
</organism>
<dbReference type="InterPro" id="IPR001584">
    <property type="entry name" value="Integrase_cat-core"/>
</dbReference>
<dbReference type="PROSITE" id="PS50994">
    <property type="entry name" value="INTEGRASE"/>
    <property type="match status" value="1"/>
</dbReference>
<dbReference type="SUPFAM" id="SSF53098">
    <property type="entry name" value="Ribonuclease H-like"/>
    <property type="match status" value="1"/>
</dbReference>
<protein>
    <recommendedName>
        <fullName evidence="1">RNA-directed DNA polymerase</fullName>
        <ecNumber evidence="1">2.7.7.49</ecNumber>
    </recommendedName>
</protein>
<dbReference type="PANTHER" id="PTHR37984">
    <property type="entry name" value="PROTEIN CBG26694"/>
    <property type="match status" value="1"/>
</dbReference>
<dbReference type="OrthoDB" id="6431426at2759"/>
<evidence type="ECO:0000256" key="1">
    <source>
        <dbReference type="ARBA" id="ARBA00012493"/>
    </source>
</evidence>
<evidence type="ECO:0000313" key="4">
    <source>
        <dbReference type="Proteomes" id="UP000499080"/>
    </source>
</evidence>
<dbReference type="EC" id="2.7.7.49" evidence="1"/>
<dbReference type="GO" id="GO:0015074">
    <property type="term" value="P:DNA integration"/>
    <property type="evidence" value="ECO:0007669"/>
    <property type="project" value="InterPro"/>
</dbReference>
<comment type="caution">
    <text evidence="3">The sequence shown here is derived from an EMBL/GenBank/DDBJ whole genome shotgun (WGS) entry which is preliminary data.</text>
</comment>
<dbReference type="GO" id="GO:0003964">
    <property type="term" value="F:RNA-directed DNA polymerase activity"/>
    <property type="evidence" value="ECO:0007669"/>
    <property type="project" value="UniProtKB-EC"/>
</dbReference>